<keyword evidence="3" id="KW-1185">Reference proteome</keyword>
<dbReference type="RefSeq" id="WP_110608112.1">
    <property type="nucleotide sequence ID" value="NZ_PDOD01000001.1"/>
</dbReference>
<feature type="compositionally biased region" description="Polar residues" evidence="1">
    <location>
        <begin position="11"/>
        <end position="23"/>
    </location>
</feature>
<accession>A0A323TI76</accession>
<evidence type="ECO:0000256" key="1">
    <source>
        <dbReference type="SAM" id="MobiDB-lite"/>
    </source>
</evidence>
<dbReference type="AlphaFoldDB" id="A0A323TI76"/>
<organism evidence="2 3">
    <name type="scientific">Salipaludibacillus keqinensis</name>
    <dbReference type="NCBI Taxonomy" id="2045207"/>
    <lineage>
        <taxon>Bacteria</taxon>
        <taxon>Bacillati</taxon>
        <taxon>Bacillota</taxon>
        <taxon>Bacilli</taxon>
        <taxon>Bacillales</taxon>
        <taxon>Bacillaceae</taxon>
    </lineage>
</organism>
<reference evidence="2 3" key="1">
    <citation type="submission" date="2017-10" db="EMBL/GenBank/DDBJ databases">
        <title>Bacillus sp. nov., a halophilic bacterium isolated from a Keqin Lake.</title>
        <authorList>
            <person name="Wang H."/>
        </authorList>
    </citation>
    <scope>NUCLEOTIDE SEQUENCE [LARGE SCALE GENOMIC DNA]</scope>
    <source>
        <strain evidence="2 3">KQ-12</strain>
    </source>
</reference>
<proteinExistence type="predicted"/>
<evidence type="ECO:0000313" key="2">
    <source>
        <dbReference type="EMBL" id="PYZ94479.1"/>
    </source>
</evidence>
<protein>
    <submittedName>
        <fullName evidence="2">Uncharacterized protein</fullName>
    </submittedName>
</protein>
<sequence>MKNGKKGMNAGDQQQNNKHGNNQSLTPQQLAVIVALLTKVLKVRAVVLDVEQNVEVILQGNLKSKEINKLLCQLNHVPVEKWLSMLQKFNDE</sequence>
<dbReference type="EMBL" id="PDOD01000001">
    <property type="protein sequence ID" value="PYZ94479.1"/>
    <property type="molecule type" value="Genomic_DNA"/>
</dbReference>
<evidence type="ECO:0000313" key="3">
    <source>
        <dbReference type="Proteomes" id="UP000248214"/>
    </source>
</evidence>
<name>A0A323TI76_9BACI</name>
<comment type="caution">
    <text evidence="2">The sequence shown here is derived from an EMBL/GenBank/DDBJ whole genome shotgun (WGS) entry which is preliminary data.</text>
</comment>
<dbReference type="OrthoDB" id="2919055at2"/>
<feature type="region of interest" description="Disordered" evidence="1">
    <location>
        <begin position="1"/>
        <end position="23"/>
    </location>
</feature>
<dbReference type="Proteomes" id="UP000248214">
    <property type="component" value="Unassembled WGS sequence"/>
</dbReference>
<gene>
    <name evidence="2" type="ORF">CR194_02805</name>
</gene>